<reference evidence="7" key="2">
    <citation type="submission" date="2022-10" db="EMBL/GenBank/DDBJ databases">
        <authorList>
            <person name="Trinh H.N."/>
        </authorList>
    </citation>
    <scope>NUCLEOTIDE SEQUENCE</scope>
    <source>
        <strain evidence="7">RN2-1</strain>
    </source>
</reference>
<accession>A0AA41YP25</accession>
<evidence type="ECO:0000256" key="2">
    <source>
        <dbReference type="ARBA" id="ARBA00022723"/>
    </source>
</evidence>
<gene>
    <name evidence="7" type="ORF">OL599_15995</name>
</gene>
<sequence length="451" mass="48802">MSDPTRLQAEPARSVPVVSRADVVVVGGGPAGFSAAVSAARAGASVTLVERYPYLGGLASGGMVLVLDDMCNGAEITVRGICAELVERMGRYGLAVYPPEAERGHDPAMYRKWSRWGLFDFNTHTKPHPICYSVAFDPDGWKRASDAMVQEAGIELRLHSWFSHTVTEDGRATGVVVETKAGRQAIMGSVVIDATGDLDVAASAGAPFIHGAYMVTTVFRLGGVDTDAAERFQFEAPERFHAIDREAKRIIGGSWDYWWLKTPLPGIVWCNCPHMTGLDGLKVEDLTAAEFEGRRRIHALVDHVRANLPGFENCFVVDVAPQTGIRQTRLLEGEYIVTKEDVINRLHFPDSIARGRDYYTPYRALLPKAVDGLLVAGRHYSATSAAQKMSREIPPCMAMGEAAGLAAAMALQAGVSVKQVDVAALQKRLRDQGADPGDRPSANARVAELQA</sequence>
<dbReference type="InterPro" id="IPR039650">
    <property type="entry name" value="HdrA-like"/>
</dbReference>
<dbReference type="AlphaFoldDB" id="A0AA41YP25"/>
<keyword evidence="4" id="KW-0408">Iron</keyword>
<evidence type="ECO:0000256" key="3">
    <source>
        <dbReference type="ARBA" id="ARBA00023002"/>
    </source>
</evidence>
<organism evidence="7 8">
    <name type="scientific">Limobrevibacterium gyesilva</name>
    <dbReference type="NCBI Taxonomy" id="2991712"/>
    <lineage>
        <taxon>Bacteria</taxon>
        <taxon>Pseudomonadati</taxon>
        <taxon>Pseudomonadota</taxon>
        <taxon>Alphaproteobacteria</taxon>
        <taxon>Acetobacterales</taxon>
        <taxon>Acetobacteraceae</taxon>
        <taxon>Limobrevibacterium</taxon>
    </lineage>
</organism>
<evidence type="ECO:0000256" key="4">
    <source>
        <dbReference type="ARBA" id="ARBA00023004"/>
    </source>
</evidence>
<comment type="caution">
    <text evidence="7">The sequence shown here is derived from an EMBL/GenBank/DDBJ whole genome shotgun (WGS) entry which is preliminary data.</text>
</comment>
<feature type="region of interest" description="Disordered" evidence="6">
    <location>
        <begin position="430"/>
        <end position="451"/>
    </location>
</feature>
<dbReference type="GO" id="GO:0051539">
    <property type="term" value="F:4 iron, 4 sulfur cluster binding"/>
    <property type="evidence" value="ECO:0007669"/>
    <property type="project" value="UniProtKB-KW"/>
</dbReference>
<keyword evidence="8" id="KW-1185">Reference proteome</keyword>
<name>A0AA41YP25_9PROT</name>
<dbReference type="InterPro" id="IPR036188">
    <property type="entry name" value="FAD/NAD-bd_sf"/>
</dbReference>
<protein>
    <submittedName>
        <fullName evidence="7">FAD-dependent oxidoreductase</fullName>
    </submittedName>
</protein>
<dbReference type="Proteomes" id="UP001165679">
    <property type="component" value="Unassembled WGS sequence"/>
</dbReference>
<evidence type="ECO:0000256" key="6">
    <source>
        <dbReference type="SAM" id="MobiDB-lite"/>
    </source>
</evidence>
<dbReference type="PANTHER" id="PTHR43498">
    <property type="entry name" value="FERREDOXIN:COB-COM HETERODISULFIDE REDUCTASE SUBUNIT A"/>
    <property type="match status" value="1"/>
</dbReference>
<dbReference type="GO" id="GO:0016491">
    <property type="term" value="F:oxidoreductase activity"/>
    <property type="evidence" value="ECO:0007669"/>
    <property type="project" value="UniProtKB-KW"/>
</dbReference>
<dbReference type="EMBL" id="JAPDNT010000015">
    <property type="protein sequence ID" value="MCW3476081.1"/>
    <property type="molecule type" value="Genomic_DNA"/>
</dbReference>
<dbReference type="PANTHER" id="PTHR43498:SF1">
    <property type="entry name" value="COB--COM HETERODISULFIDE REDUCTASE IRON-SULFUR SUBUNIT A"/>
    <property type="match status" value="1"/>
</dbReference>
<evidence type="ECO:0000313" key="8">
    <source>
        <dbReference type="Proteomes" id="UP001165679"/>
    </source>
</evidence>
<evidence type="ECO:0000256" key="1">
    <source>
        <dbReference type="ARBA" id="ARBA00022485"/>
    </source>
</evidence>
<keyword evidence="1" id="KW-0004">4Fe-4S</keyword>
<evidence type="ECO:0000313" key="7">
    <source>
        <dbReference type="EMBL" id="MCW3476081.1"/>
    </source>
</evidence>
<evidence type="ECO:0000256" key="5">
    <source>
        <dbReference type="ARBA" id="ARBA00023014"/>
    </source>
</evidence>
<dbReference type="Gene3D" id="3.50.50.60">
    <property type="entry name" value="FAD/NAD(P)-binding domain"/>
    <property type="match status" value="1"/>
</dbReference>
<reference evidence="7" key="1">
    <citation type="submission" date="2022-09" db="EMBL/GenBank/DDBJ databases">
        <title>Rhodovastum sp. nov. RN2-1 isolated from soil in Seongnam, South Korea.</title>
        <authorList>
            <person name="Le N.T."/>
        </authorList>
    </citation>
    <scope>NUCLEOTIDE SEQUENCE</scope>
    <source>
        <strain evidence="7">RN2-1</strain>
    </source>
</reference>
<dbReference type="PRINTS" id="PR00411">
    <property type="entry name" value="PNDRDTASEI"/>
</dbReference>
<proteinExistence type="predicted"/>
<dbReference type="Pfam" id="PF12831">
    <property type="entry name" value="FAD_oxidored"/>
    <property type="match status" value="2"/>
</dbReference>
<dbReference type="SUPFAM" id="SSF51905">
    <property type="entry name" value="FAD/NAD(P)-binding domain"/>
    <property type="match status" value="1"/>
</dbReference>
<keyword evidence="3" id="KW-0560">Oxidoreductase</keyword>
<keyword evidence="2" id="KW-0479">Metal-binding</keyword>
<dbReference type="GO" id="GO:0046872">
    <property type="term" value="F:metal ion binding"/>
    <property type="evidence" value="ECO:0007669"/>
    <property type="project" value="UniProtKB-KW"/>
</dbReference>
<dbReference type="RefSeq" id="WP_264714827.1">
    <property type="nucleotide sequence ID" value="NZ_JAPDNT010000015.1"/>
</dbReference>
<keyword evidence="5" id="KW-0411">Iron-sulfur</keyword>